<name>A0A4Y2JZD7_ARAVE</name>
<dbReference type="InterPro" id="IPR008042">
    <property type="entry name" value="Retrotrans_Pao"/>
</dbReference>
<evidence type="ECO:0000313" key="2">
    <source>
        <dbReference type="Proteomes" id="UP000499080"/>
    </source>
</evidence>
<dbReference type="Pfam" id="PF05380">
    <property type="entry name" value="Peptidase_A17"/>
    <property type="match status" value="1"/>
</dbReference>
<accession>A0A4Y2JZD7</accession>
<dbReference type="Proteomes" id="UP000499080">
    <property type="component" value="Unassembled WGS sequence"/>
</dbReference>
<gene>
    <name evidence="1" type="ORF">AVEN_196190_1</name>
</gene>
<evidence type="ECO:0000313" key="1">
    <source>
        <dbReference type="EMBL" id="GBM95035.1"/>
    </source>
</evidence>
<organism evidence="1 2">
    <name type="scientific">Araneus ventricosus</name>
    <name type="common">Orbweaver spider</name>
    <name type="synonym">Epeira ventricosa</name>
    <dbReference type="NCBI Taxonomy" id="182803"/>
    <lineage>
        <taxon>Eukaryota</taxon>
        <taxon>Metazoa</taxon>
        <taxon>Ecdysozoa</taxon>
        <taxon>Arthropoda</taxon>
        <taxon>Chelicerata</taxon>
        <taxon>Arachnida</taxon>
        <taxon>Araneae</taxon>
        <taxon>Araneomorphae</taxon>
        <taxon>Entelegynae</taxon>
        <taxon>Araneoidea</taxon>
        <taxon>Araneidae</taxon>
        <taxon>Araneus</taxon>
    </lineage>
</organism>
<reference evidence="1 2" key="1">
    <citation type="journal article" date="2019" name="Sci. Rep.">
        <title>Orb-weaving spider Araneus ventricosus genome elucidates the spidroin gene catalogue.</title>
        <authorList>
            <person name="Kono N."/>
            <person name="Nakamura H."/>
            <person name="Ohtoshi R."/>
            <person name="Moran D.A.P."/>
            <person name="Shinohara A."/>
            <person name="Yoshida Y."/>
            <person name="Fujiwara M."/>
            <person name="Mori M."/>
            <person name="Tomita M."/>
            <person name="Arakawa K."/>
        </authorList>
    </citation>
    <scope>NUCLEOTIDE SEQUENCE [LARGE SCALE GENOMIC DNA]</scope>
</reference>
<proteinExistence type="predicted"/>
<dbReference type="OrthoDB" id="6436259at2759"/>
<evidence type="ECO:0008006" key="3">
    <source>
        <dbReference type="Google" id="ProtNLM"/>
    </source>
</evidence>
<keyword evidence="2" id="KW-1185">Reference proteome</keyword>
<sequence length="342" mass="39078">MPLIEEDLNSLGDSRKAAEKRLEQNVRKFGKNSTMQKLYNDFLEEYENLDLKNENSEISFNQKEDSTIKTLGMAWKSNEDQFIFKVSVKEQTVYTKRDVLSSIAKLFDPLGLLDPVIWKAKIFLQRLWLEKVNWDDPLPEEFASDWSRFVCNLKEIGKIKIGRYILNSNPERIVLLGFLDSSTHAYGAVVYLQCHAKGSTPLSKLLASKSRVAPLKTISIPRLELCPCMLLAKLVEKVLLSLKINIEEVILFSDSTIALAWINSPPHQLETFVGSRVSKIQSLTEHHQWRHISSTENPAGIISRGTDPTDLKNLNIWWTGPTIFIEETNNDFSSSEIKMDSF</sequence>
<comment type="caution">
    <text evidence="1">The sequence shown here is derived from an EMBL/GenBank/DDBJ whole genome shotgun (WGS) entry which is preliminary data.</text>
</comment>
<dbReference type="PANTHER" id="PTHR47331">
    <property type="entry name" value="PHD-TYPE DOMAIN-CONTAINING PROTEIN"/>
    <property type="match status" value="1"/>
</dbReference>
<dbReference type="PANTHER" id="PTHR47331:SF5">
    <property type="entry name" value="RIBONUCLEASE H"/>
    <property type="match status" value="1"/>
</dbReference>
<dbReference type="EMBL" id="BGPR01004022">
    <property type="protein sequence ID" value="GBM95035.1"/>
    <property type="molecule type" value="Genomic_DNA"/>
</dbReference>
<protein>
    <recommendedName>
        <fullName evidence="3">Peptidase aspartic putative domain-containing protein</fullName>
    </recommendedName>
</protein>
<dbReference type="AlphaFoldDB" id="A0A4Y2JZD7"/>